<comment type="caution">
    <text evidence="2">The sequence shown here is derived from an EMBL/GenBank/DDBJ whole genome shotgun (WGS) entry which is preliminary data.</text>
</comment>
<dbReference type="Gene3D" id="3.10.350.10">
    <property type="entry name" value="LysM domain"/>
    <property type="match status" value="1"/>
</dbReference>
<evidence type="ECO:0000313" key="2">
    <source>
        <dbReference type="EMBL" id="TXC72133.1"/>
    </source>
</evidence>
<dbReference type="AlphaFoldDB" id="A0A5C6UH85"/>
<dbReference type="Proteomes" id="UP000321250">
    <property type="component" value="Unassembled WGS sequence"/>
</dbReference>
<feature type="domain" description="LysM" evidence="1">
    <location>
        <begin position="393"/>
        <end position="442"/>
    </location>
</feature>
<name>A0A5C6UH85_9SPHN</name>
<dbReference type="PANTHER" id="PTHR33840:SF1">
    <property type="entry name" value="TLE1 PHOSPHOLIPASE DOMAIN-CONTAINING PROTEIN"/>
    <property type="match status" value="1"/>
</dbReference>
<dbReference type="OrthoDB" id="4378831at2"/>
<dbReference type="EMBL" id="VOQR01000001">
    <property type="protein sequence ID" value="TXC72133.1"/>
    <property type="molecule type" value="Genomic_DNA"/>
</dbReference>
<dbReference type="PANTHER" id="PTHR33840">
    <property type="match status" value="1"/>
</dbReference>
<dbReference type="Pfam" id="PF01476">
    <property type="entry name" value="LysM"/>
    <property type="match status" value="1"/>
</dbReference>
<dbReference type="CDD" id="cd00118">
    <property type="entry name" value="LysM"/>
    <property type="match status" value="1"/>
</dbReference>
<dbReference type="InterPro" id="IPR036779">
    <property type="entry name" value="LysM_dom_sf"/>
</dbReference>
<keyword evidence="3" id="KW-1185">Reference proteome</keyword>
<protein>
    <submittedName>
        <fullName evidence="2">LysM peptidoglycan-binding domain-containing protein</fullName>
    </submittedName>
</protein>
<accession>A0A5C6UH85</accession>
<dbReference type="Pfam" id="PF09994">
    <property type="entry name" value="T6SS_Tle1-like_cat"/>
    <property type="match status" value="1"/>
</dbReference>
<proteinExistence type="predicted"/>
<reference evidence="2 3" key="1">
    <citation type="journal article" date="2013" name="Antonie Van Leeuwenhoek">
        <title>Sphingomonas ginsenosidivorax sp. nov., with the ability to transform ginsenosides.</title>
        <authorList>
            <person name="Jin X.F."/>
            <person name="Kim J.K."/>
            <person name="Liu Q.M."/>
            <person name="Kang M.S."/>
            <person name="He D."/>
            <person name="Jin F.X."/>
            <person name="Kim S.C."/>
            <person name="Im W.T."/>
        </authorList>
    </citation>
    <scope>NUCLEOTIDE SEQUENCE [LARGE SCALE GENOMIC DNA]</scope>
    <source>
        <strain evidence="2 3">KHI67</strain>
    </source>
</reference>
<dbReference type="RefSeq" id="WP_147083410.1">
    <property type="nucleotide sequence ID" value="NZ_VOQR01000001.1"/>
</dbReference>
<dbReference type="PROSITE" id="PS51782">
    <property type="entry name" value="LYSM"/>
    <property type="match status" value="1"/>
</dbReference>
<sequence length="453" mass="50283">MKRLVFCFDGTWNKLEPGRATNVVLTAASIERMGRDGVPQIIHYDEGVGTGDLDQFRGGMFGTGLIDNVREAYRFLIFNYDPGDEIHVFGFSRGAYSARTFVGFIRHVGPLQRLHVGRIDEALQLYEHRRKGDEASDDALREFRSLYSGSVCIGGGDDAWRCANVRGYETGAAPQLRVKYLGVWDTVGALGVPERMPFSGWFNREYDFHDPSLDAFVESARHAVAIDERRELFPVVPFGDLTQLNRSAGAEPDDPEAPYQEKWFPGVHGSIGGGGDIRGLSDDALAWVLAGAKKAGLKLDTAHGTRIHGFNPNPLASLVNETKPEWSATQVFTDDRDGPRHLWQVAQSAQRRWRTPADRLGGKPYRPGTLEHVAAELDAIGAWTFVPTVDVLAVERVKPSDTLSHYAYRHYGDASLWPKIFEANIDTLDDPDEIFPGQEIRIPRLPAAPPTVV</sequence>
<gene>
    <name evidence="2" type="ORF">FSB78_15155</name>
</gene>
<dbReference type="InterPro" id="IPR018712">
    <property type="entry name" value="Tle1-like_cat"/>
</dbReference>
<dbReference type="InterPro" id="IPR018392">
    <property type="entry name" value="LysM"/>
</dbReference>
<organism evidence="2 3">
    <name type="scientific">Sphingomonas ginsenosidivorax</name>
    <dbReference type="NCBI Taxonomy" id="862135"/>
    <lineage>
        <taxon>Bacteria</taxon>
        <taxon>Pseudomonadati</taxon>
        <taxon>Pseudomonadota</taxon>
        <taxon>Alphaproteobacteria</taxon>
        <taxon>Sphingomonadales</taxon>
        <taxon>Sphingomonadaceae</taxon>
        <taxon>Sphingomonas</taxon>
    </lineage>
</organism>
<evidence type="ECO:0000259" key="1">
    <source>
        <dbReference type="PROSITE" id="PS51782"/>
    </source>
</evidence>
<evidence type="ECO:0000313" key="3">
    <source>
        <dbReference type="Proteomes" id="UP000321250"/>
    </source>
</evidence>